<evidence type="ECO:0000313" key="3">
    <source>
        <dbReference type="Proteomes" id="UP000198211"/>
    </source>
</evidence>
<dbReference type="AlphaFoldDB" id="A0A225UE10"/>
<accession>A0A225UE10</accession>
<protein>
    <submittedName>
        <fullName evidence="2">Uncharacterized protein</fullName>
    </submittedName>
</protein>
<proteinExistence type="predicted"/>
<gene>
    <name evidence="2" type="ORF">PHMEG_00040331</name>
</gene>
<keyword evidence="1" id="KW-0732">Signal</keyword>
<comment type="caution">
    <text evidence="2">The sequence shown here is derived from an EMBL/GenBank/DDBJ whole genome shotgun (WGS) entry which is preliminary data.</text>
</comment>
<dbReference type="EMBL" id="NBNE01020846">
    <property type="protein sequence ID" value="OWY91191.1"/>
    <property type="molecule type" value="Genomic_DNA"/>
</dbReference>
<sequence length="73" mass="8372">MHLKLFASSLVRLDLSTCAYPTDPNTRKWFRRGLSLNDNSYGVVVERMLFVDRLIKYTAVFMASAHHIADTPL</sequence>
<organism evidence="2 3">
    <name type="scientific">Phytophthora megakarya</name>
    <dbReference type="NCBI Taxonomy" id="4795"/>
    <lineage>
        <taxon>Eukaryota</taxon>
        <taxon>Sar</taxon>
        <taxon>Stramenopiles</taxon>
        <taxon>Oomycota</taxon>
        <taxon>Peronosporomycetes</taxon>
        <taxon>Peronosporales</taxon>
        <taxon>Peronosporaceae</taxon>
        <taxon>Phytophthora</taxon>
    </lineage>
</organism>
<reference evidence="3" key="1">
    <citation type="submission" date="2017-03" db="EMBL/GenBank/DDBJ databases">
        <title>Phytopthora megakarya and P. palmivora, two closely related causual agents of cacao black pod achieved similar genome size and gene model numbers by different mechanisms.</title>
        <authorList>
            <person name="Ali S."/>
            <person name="Shao J."/>
            <person name="Larry D.J."/>
            <person name="Kronmiller B."/>
            <person name="Shen D."/>
            <person name="Strem M.D."/>
            <person name="Melnick R.L."/>
            <person name="Guiltinan M.J."/>
            <person name="Tyler B.M."/>
            <person name="Meinhardt L.W."/>
            <person name="Bailey B.A."/>
        </authorList>
    </citation>
    <scope>NUCLEOTIDE SEQUENCE [LARGE SCALE GENOMIC DNA]</scope>
    <source>
        <strain evidence="3">zdho120</strain>
    </source>
</reference>
<name>A0A225UE10_9STRA</name>
<evidence type="ECO:0000256" key="1">
    <source>
        <dbReference type="SAM" id="SignalP"/>
    </source>
</evidence>
<evidence type="ECO:0000313" key="2">
    <source>
        <dbReference type="EMBL" id="OWY91191.1"/>
    </source>
</evidence>
<dbReference type="Proteomes" id="UP000198211">
    <property type="component" value="Unassembled WGS sequence"/>
</dbReference>
<feature type="chain" id="PRO_5012058894" evidence="1">
    <location>
        <begin position="19"/>
        <end position="73"/>
    </location>
</feature>
<keyword evidence="3" id="KW-1185">Reference proteome</keyword>
<feature type="signal peptide" evidence="1">
    <location>
        <begin position="1"/>
        <end position="18"/>
    </location>
</feature>